<dbReference type="GO" id="GO:0005524">
    <property type="term" value="F:ATP binding"/>
    <property type="evidence" value="ECO:0007669"/>
    <property type="project" value="UniProtKB-UniRule"/>
</dbReference>
<comment type="subunit">
    <text evidence="6">Homodimer.</text>
</comment>
<dbReference type="GO" id="GO:0051539">
    <property type="term" value="F:4 iron, 4 sulfur cluster binding"/>
    <property type="evidence" value="ECO:0007669"/>
    <property type="project" value="TreeGrafter"/>
</dbReference>
<evidence type="ECO:0000256" key="5">
    <source>
        <dbReference type="ARBA" id="ARBA00023014"/>
    </source>
</evidence>
<proteinExistence type="inferred from homology"/>
<evidence type="ECO:0000313" key="8">
    <source>
        <dbReference type="Proteomes" id="UP000002217"/>
    </source>
</evidence>
<dbReference type="InterPro" id="IPR019591">
    <property type="entry name" value="Mrp/NBP35_ATP-bd"/>
</dbReference>
<dbReference type="PANTHER" id="PTHR42961:SF2">
    <property type="entry name" value="IRON-SULFUR PROTEIN NUBPL"/>
    <property type="match status" value="1"/>
</dbReference>
<dbReference type="OrthoDB" id="9809679at2"/>
<dbReference type="HOGENOM" id="CLU_024839_0_2_9"/>
<keyword evidence="5 6" id="KW-0411">Iron-sulfur</keyword>
<dbReference type="Gene3D" id="3.40.50.300">
    <property type="entry name" value="P-loop containing nucleotide triphosphate hydrolases"/>
    <property type="match status" value="1"/>
</dbReference>
<dbReference type="HAMAP" id="MF_02040">
    <property type="entry name" value="Mrp_NBP35"/>
    <property type="match status" value="1"/>
</dbReference>
<keyword evidence="8" id="KW-1185">Reference proteome</keyword>
<dbReference type="InterPro" id="IPR027417">
    <property type="entry name" value="P-loop_NTPase"/>
</dbReference>
<reference evidence="7 8" key="1">
    <citation type="journal article" date="2009" name="Stand. Genomic Sci.">
        <title>Complete genome sequence of Desulfotomaculum acetoxidans type strain (5575).</title>
        <authorList>
            <person name="Spring S."/>
            <person name="Lapidus A."/>
            <person name="Schroder M."/>
            <person name="Gleim D."/>
            <person name="Sims D."/>
            <person name="Meincke L."/>
            <person name="Glavina Del Rio T."/>
            <person name="Tice H."/>
            <person name="Copeland A."/>
            <person name="Cheng J.F."/>
            <person name="Lucas S."/>
            <person name="Chen F."/>
            <person name="Nolan M."/>
            <person name="Bruce D."/>
            <person name="Goodwin L."/>
            <person name="Pitluck S."/>
            <person name="Ivanova N."/>
            <person name="Mavromatis K."/>
            <person name="Mikhailova N."/>
            <person name="Pati A."/>
            <person name="Chen A."/>
            <person name="Palaniappan K."/>
            <person name="Land M."/>
            <person name="Hauser L."/>
            <person name="Chang Y.J."/>
            <person name="Jeffries C.D."/>
            <person name="Chain P."/>
            <person name="Saunders E."/>
            <person name="Brettin T."/>
            <person name="Detter J.C."/>
            <person name="Goker M."/>
            <person name="Bristow J."/>
            <person name="Eisen J.A."/>
            <person name="Markowitz V."/>
            <person name="Hugenholtz P."/>
            <person name="Kyrpides N.C."/>
            <person name="Klenk H.P."/>
            <person name="Han C."/>
        </authorList>
    </citation>
    <scope>NUCLEOTIDE SEQUENCE [LARGE SCALE GENOMIC DNA]</scope>
    <source>
        <strain evidence="8">ATCC 49208 / DSM 771 / VKM B-1644</strain>
    </source>
</reference>
<dbReference type="AlphaFoldDB" id="C8W4H2"/>
<evidence type="ECO:0000256" key="6">
    <source>
        <dbReference type="HAMAP-Rule" id="MF_02040"/>
    </source>
</evidence>
<dbReference type="GO" id="GO:0016887">
    <property type="term" value="F:ATP hydrolysis activity"/>
    <property type="evidence" value="ECO:0007669"/>
    <property type="project" value="UniProtKB-UniRule"/>
</dbReference>
<keyword evidence="1 6" id="KW-0479">Metal-binding</keyword>
<evidence type="ECO:0000313" key="7">
    <source>
        <dbReference type="EMBL" id="ACV62040.1"/>
    </source>
</evidence>
<dbReference type="EMBL" id="CP001720">
    <property type="protein sequence ID" value="ACV62040.1"/>
    <property type="molecule type" value="Genomic_DNA"/>
</dbReference>
<dbReference type="GO" id="GO:0140663">
    <property type="term" value="F:ATP-dependent FeS chaperone activity"/>
    <property type="evidence" value="ECO:0007669"/>
    <property type="project" value="InterPro"/>
</dbReference>
<name>C8W4H2_DESAS</name>
<comment type="function">
    <text evidence="6">Binds and transfers iron-sulfur (Fe-S) clusters to target apoproteins. Can hydrolyze ATP.</text>
</comment>
<organism evidence="7 8">
    <name type="scientific">Desulfofarcimen acetoxidans (strain ATCC 49208 / DSM 771 / KCTC 5769 / VKM B-1644 / 5575)</name>
    <name type="common">Desulfotomaculum acetoxidans</name>
    <dbReference type="NCBI Taxonomy" id="485916"/>
    <lineage>
        <taxon>Bacteria</taxon>
        <taxon>Bacillati</taxon>
        <taxon>Bacillota</taxon>
        <taxon>Clostridia</taxon>
        <taxon>Eubacteriales</taxon>
        <taxon>Peptococcaceae</taxon>
        <taxon>Desulfofarcimen</taxon>
    </lineage>
</organism>
<dbReference type="InterPro" id="IPR000808">
    <property type="entry name" value="Mrp-like_CS"/>
</dbReference>
<comment type="similarity">
    <text evidence="6">Belongs to the Mrp/NBP35 ATP-binding proteins family.</text>
</comment>
<dbReference type="GO" id="GO:0016226">
    <property type="term" value="P:iron-sulfur cluster assembly"/>
    <property type="evidence" value="ECO:0007669"/>
    <property type="project" value="InterPro"/>
</dbReference>
<dbReference type="CDD" id="cd02037">
    <property type="entry name" value="Mrp_NBP35"/>
    <property type="match status" value="1"/>
</dbReference>
<keyword evidence="6" id="KW-0378">Hydrolase</keyword>
<feature type="binding site" evidence="6">
    <location>
        <begin position="27"/>
        <end position="34"/>
    </location>
    <ligand>
        <name>ATP</name>
        <dbReference type="ChEBI" id="CHEBI:30616"/>
    </ligand>
</feature>
<dbReference type="InterPro" id="IPR033756">
    <property type="entry name" value="YlxH/NBP35"/>
</dbReference>
<evidence type="ECO:0000256" key="2">
    <source>
        <dbReference type="ARBA" id="ARBA00022741"/>
    </source>
</evidence>
<protein>
    <recommendedName>
        <fullName evidence="6">Iron-sulfur cluster carrier protein</fullName>
    </recommendedName>
</protein>
<evidence type="ECO:0000256" key="4">
    <source>
        <dbReference type="ARBA" id="ARBA00023004"/>
    </source>
</evidence>
<dbReference type="FunFam" id="3.40.50.300:FF:001119">
    <property type="entry name" value="Iron-sulfur cluster carrier protein"/>
    <property type="match status" value="1"/>
</dbReference>
<sequence length="290" mass="31744">MTANESNTEQRWEGFFPNTKVIAIGSGKGGVGKSTVTANLAFTLANMGYKVGVIDADIYGFSLPRIMGMTEQPELIDGKSINPPEKNGVKMVSMGSFVNEEQPLAWRGPVLHGILEQFFRDVNWGELDYLLLDMPPGTGDVALTVFQQLPKAYFVLVTTPQATAYNVSIRLGLLAAQTKKDNIGVIENMAYFICDKCSEKHYIFGDTKDAVKNMADKLGIPVLGSIPLRTEIRSLSDSGTPVVLENEEIAEDYKTIANNMLEQIKNIDMMRMLRPTEEKTSCSISGGSSG</sequence>
<dbReference type="GO" id="GO:0046872">
    <property type="term" value="F:metal ion binding"/>
    <property type="evidence" value="ECO:0007669"/>
    <property type="project" value="UniProtKB-KW"/>
</dbReference>
<dbReference type="InterPro" id="IPR044304">
    <property type="entry name" value="NUBPL-like"/>
</dbReference>
<dbReference type="KEGG" id="dae:Dtox_1155"/>
<keyword evidence="4 6" id="KW-0408">Iron</keyword>
<gene>
    <name evidence="7" type="ordered locus">Dtox_1155</name>
</gene>
<dbReference type="eggNOG" id="COG0489">
    <property type="taxonomic scope" value="Bacteria"/>
</dbReference>
<evidence type="ECO:0000256" key="1">
    <source>
        <dbReference type="ARBA" id="ARBA00022723"/>
    </source>
</evidence>
<dbReference type="Pfam" id="PF10609">
    <property type="entry name" value="ParA"/>
    <property type="match status" value="1"/>
</dbReference>
<dbReference type="Proteomes" id="UP000002217">
    <property type="component" value="Chromosome"/>
</dbReference>
<keyword evidence="2 6" id="KW-0547">Nucleotide-binding</keyword>
<dbReference type="PANTHER" id="PTHR42961">
    <property type="entry name" value="IRON-SULFUR PROTEIN NUBPL"/>
    <property type="match status" value="1"/>
</dbReference>
<accession>C8W4H2</accession>
<dbReference type="PROSITE" id="PS01215">
    <property type="entry name" value="MRP"/>
    <property type="match status" value="1"/>
</dbReference>
<keyword evidence="3 6" id="KW-0067">ATP-binding</keyword>
<dbReference type="SUPFAM" id="SSF52540">
    <property type="entry name" value="P-loop containing nucleoside triphosphate hydrolases"/>
    <property type="match status" value="1"/>
</dbReference>
<evidence type="ECO:0000256" key="3">
    <source>
        <dbReference type="ARBA" id="ARBA00022840"/>
    </source>
</evidence>
<dbReference type="STRING" id="485916.Dtox_1155"/>
<dbReference type="RefSeq" id="WP_015756755.1">
    <property type="nucleotide sequence ID" value="NC_013216.1"/>
</dbReference>